<name>A0A0D8XDF6_DICVI</name>
<dbReference type="Proteomes" id="UP000053766">
    <property type="component" value="Unassembled WGS sequence"/>
</dbReference>
<evidence type="ECO:0000256" key="6">
    <source>
        <dbReference type="ARBA" id="ARBA00022878"/>
    </source>
</evidence>
<sequence length="89" mass="9798">MAIKLPINEPATGRKTVSQIQGYVDVDYYGGAGIQHIALNTNNIISSIEALRSRGVEFPAIPKSYYDNLRDRLQHSATKKLGVVEQLLA</sequence>
<accession>A0A0D8XDF6</accession>
<reference evidence="11" key="2">
    <citation type="journal article" date="2016" name="Sci. Rep.">
        <title>Dictyocaulus viviparus genome, variome and transcriptome elucidate lungworm biology and support future intervention.</title>
        <authorList>
            <person name="McNulty S.N."/>
            <person name="Strube C."/>
            <person name="Rosa B.A."/>
            <person name="Martin J.C."/>
            <person name="Tyagi R."/>
            <person name="Choi Y.J."/>
            <person name="Wang Q."/>
            <person name="Hallsworth Pepin K."/>
            <person name="Zhang X."/>
            <person name="Ozersky P."/>
            <person name="Wilson R.K."/>
            <person name="Sternberg P.W."/>
            <person name="Gasser R.B."/>
            <person name="Mitreva M."/>
        </authorList>
    </citation>
    <scope>NUCLEOTIDE SEQUENCE [LARGE SCALE GENOMIC DNA]</scope>
    <source>
        <strain evidence="11">HannoverDv2000</strain>
    </source>
</reference>
<evidence type="ECO:0000256" key="5">
    <source>
        <dbReference type="ARBA" id="ARBA00022737"/>
    </source>
</evidence>
<keyword evidence="8" id="KW-0585">Phenylalanine catabolism</keyword>
<evidence type="ECO:0000256" key="7">
    <source>
        <dbReference type="ARBA" id="ARBA00023004"/>
    </source>
</evidence>
<dbReference type="AlphaFoldDB" id="A0A0D8XDF6"/>
<dbReference type="InterPro" id="IPR029068">
    <property type="entry name" value="Glyas_Bleomycin-R_OHBP_Dase"/>
</dbReference>
<evidence type="ECO:0000256" key="3">
    <source>
        <dbReference type="ARBA" id="ARBA00005877"/>
    </source>
</evidence>
<evidence type="ECO:0000256" key="8">
    <source>
        <dbReference type="ARBA" id="ARBA00023232"/>
    </source>
</evidence>
<dbReference type="GO" id="GO:0003868">
    <property type="term" value="F:4-hydroxyphenylpyruvate dioxygenase activity"/>
    <property type="evidence" value="ECO:0007669"/>
    <property type="project" value="UniProtKB-EC"/>
</dbReference>
<proteinExistence type="inferred from homology"/>
<keyword evidence="6" id="KW-0828">Tyrosine catabolism</keyword>
<evidence type="ECO:0000256" key="1">
    <source>
        <dbReference type="ARBA" id="ARBA00001962"/>
    </source>
</evidence>
<feature type="domain" description="VOC" evidence="9">
    <location>
        <begin position="1"/>
        <end position="89"/>
    </location>
</feature>
<keyword evidence="5" id="KW-0677">Repeat</keyword>
<evidence type="ECO:0000313" key="11">
    <source>
        <dbReference type="Proteomes" id="UP000053766"/>
    </source>
</evidence>
<protein>
    <recommendedName>
        <fullName evidence="4">4-hydroxyphenylpyruvate dioxygenase</fullName>
        <ecNumber evidence="4">1.13.11.27</ecNumber>
    </recommendedName>
</protein>
<evidence type="ECO:0000256" key="2">
    <source>
        <dbReference type="ARBA" id="ARBA00005162"/>
    </source>
</evidence>
<dbReference type="InterPro" id="IPR004360">
    <property type="entry name" value="Glyas_Fos-R_dOase_dom"/>
</dbReference>
<evidence type="ECO:0000313" key="10">
    <source>
        <dbReference type="EMBL" id="KJH40461.1"/>
    </source>
</evidence>
<evidence type="ECO:0000256" key="4">
    <source>
        <dbReference type="ARBA" id="ARBA00013222"/>
    </source>
</evidence>
<dbReference type="GO" id="GO:0006572">
    <property type="term" value="P:L-tyrosine catabolic process"/>
    <property type="evidence" value="ECO:0007669"/>
    <property type="project" value="UniProtKB-KW"/>
</dbReference>
<organism evidence="10 11">
    <name type="scientific">Dictyocaulus viviparus</name>
    <name type="common">Bovine lungworm</name>
    <dbReference type="NCBI Taxonomy" id="29172"/>
    <lineage>
        <taxon>Eukaryota</taxon>
        <taxon>Metazoa</taxon>
        <taxon>Ecdysozoa</taxon>
        <taxon>Nematoda</taxon>
        <taxon>Chromadorea</taxon>
        <taxon>Rhabditida</taxon>
        <taxon>Rhabditina</taxon>
        <taxon>Rhabditomorpha</taxon>
        <taxon>Strongyloidea</taxon>
        <taxon>Metastrongylidae</taxon>
        <taxon>Dictyocaulus</taxon>
    </lineage>
</organism>
<dbReference type="InterPro" id="IPR005956">
    <property type="entry name" value="4OHPhenylPyrv_dOase"/>
</dbReference>
<keyword evidence="11" id="KW-1185">Reference proteome</keyword>
<dbReference type="PROSITE" id="PS51819">
    <property type="entry name" value="VOC"/>
    <property type="match status" value="1"/>
</dbReference>
<keyword evidence="7" id="KW-0408">Iron</keyword>
<dbReference type="GO" id="GO:0006559">
    <property type="term" value="P:L-phenylalanine catabolic process"/>
    <property type="evidence" value="ECO:0007669"/>
    <property type="project" value="UniProtKB-KW"/>
</dbReference>
<dbReference type="OrthoDB" id="414569at2759"/>
<dbReference type="STRING" id="29172.A0A0D8XDF6"/>
<reference evidence="10 11" key="1">
    <citation type="submission" date="2013-11" db="EMBL/GenBank/DDBJ databases">
        <title>Draft genome of the bovine lungworm Dictyocaulus viviparus.</title>
        <authorList>
            <person name="Mitreva M."/>
        </authorList>
    </citation>
    <scope>NUCLEOTIDE SEQUENCE [LARGE SCALE GENOMIC DNA]</scope>
    <source>
        <strain evidence="10 11">HannoverDv2000</strain>
    </source>
</reference>
<gene>
    <name evidence="10" type="ORF">DICVIV_13581</name>
</gene>
<dbReference type="Gene3D" id="3.10.180.10">
    <property type="entry name" value="2,3-Dihydroxybiphenyl 1,2-Dioxygenase, domain 1"/>
    <property type="match status" value="1"/>
</dbReference>
<dbReference type="Pfam" id="PF00903">
    <property type="entry name" value="Glyoxalase"/>
    <property type="match status" value="1"/>
</dbReference>
<dbReference type="InterPro" id="IPR037523">
    <property type="entry name" value="VOC_core"/>
</dbReference>
<comment type="pathway">
    <text evidence="2">Amino-acid degradation; L-phenylalanine degradation; acetoacetate and fumarate from L-phenylalanine: step 3/6.</text>
</comment>
<comment type="cofactor">
    <cofactor evidence="1">
        <name>Fe cation</name>
        <dbReference type="ChEBI" id="CHEBI:24875"/>
    </cofactor>
</comment>
<comment type="similarity">
    <text evidence="3">Belongs to the 4HPPD family.</text>
</comment>
<dbReference type="SUPFAM" id="SSF54593">
    <property type="entry name" value="Glyoxalase/Bleomycin resistance protein/Dihydroxybiphenyl dioxygenase"/>
    <property type="match status" value="1"/>
</dbReference>
<dbReference type="EC" id="1.13.11.27" evidence="4"/>
<dbReference type="EMBL" id="KN717198">
    <property type="protein sequence ID" value="KJH40461.1"/>
    <property type="molecule type" value="Genomic_DNA"/>
</dbReference>
<evidence type="ECO:0000259" key="9">
    <source>
        <dbReference type="PROSITE" id="PS51819"/>
    </source>
</evidence>
<dbReference type="PANTHER" id="PTHR11959:SF1">
    <property type="entry name" value="4-HYDROXYPHENYLPYRUVATE DIOXYGENASE"/>
    <property type="match status" value="1"/>
</dbReference>
<dbReference type="PANTHER" id="PTHR11959">
    <property type="entry name" value="4-HYDROXYPHENYLPYRUVATE DIOXYGENASE"/>
    <property type="match status" value="1"/>
</dbReference>